<dbReference type="Pfam" id="PF05773">
    <property type="entry name" value="RWD"/>
    <property type="match status" value="1"/>
</dbReference>
<dbReference type="Gene3D" id="3.10.110.10">
    <property type="entry name" value="Ubiquitin Conjugating Enzyme"/>
    <property type="match status" value="1"/>
</dbReference>
<name>A0A8B8CUP6_CRAVI</name>
<evidence type="ECO:0000256" key="8">
    <source>
        <dbReference type="ARBA" id="ARBA00022833"/>
    </source>
</evidence>
<dbReference type="InterPro" id="IPR001841">
    <property type="entry name" value="Znf_RING"/>
</dbReference>
<dbReference type="Gene3D" id="2.20.25.20">
    <property type="match status" value="1"/>
</dbReference>
<dbReference type="GO" id="GO:0008270">
    <property type="term" value="F:zinc ion binding"/>
    <property type="evidence" value="ECO:0007669"/>
    <property type="project" value="UniProtKB-KW"/>
</dbReference>
<dbReference type="InterPro" id="IPR002867">
    <property type="entry name" value="IBR_dom"/>
</dbReference>
<dbReference type="Pfam" id="PF26200">
    <property type="entry name" value="Rcat_RNF216"/>
    <property type="match status" value="1"/>
</dbReference>
<feature type="coiled-coil region" evidence="10">
    <location>
        <begin position="372"/>
        <end position="405"/>
    </location>
</feature>
<proteinExistence type="predicted"/>
<dbReference type="RefSeq" id="XP_022319528.1">
    <property type="nucleotide sequence ID" value="XM_022463820.1"/>
</dbReference>
<dbReference type="CDD" id="cd23820">
    <property type="entry name" value="RWD_RNF14"/>
    <property type="match status" value="1"/>
</dbReference>
<dbReference type="KEGG" id="cvn:111122195"/>
<keyword evidence="7" id="KW-0833">Ubl conjugation pathway</keyword>
<dbReference type="PROSITE" id="PS50908">
    <property type="entry name" value="RWD"/>
    <property type="match status" value="1"/>
</dbReference>
<dbReference type="AlphaFoldDB" id="A0A8B8CUP6"/>
<dbReference type="SMART" id="SM00647">
    <property type="entry name" value="IBR"/>
    <property type="match status" value="2"/>
</dbReference>
<evidence type="ECO:0000259" key="13">
    <source>
        <dbReference type="PROSITE" id="PS51873"/>
    </source>
</evidence>
<evidence type="ECO:0000256" key="2">
    <source>
        <dbReference type="ARBA" id="ARBA00012251"/>
    </source>
</evidence>
<comment type="catalytic activity">
    <reaction evidence="1">
        <text>[E2 ubiquitin-conjugating enzyme]-S-ubiquitinyl-L-cysteine + [acceptor protein]-L-lysine = [E2 ubiquitin-conjugating enzyme]-L-cysteine + [acceptor protein]-N(6)-ubiquitinyl-L-lysine.</text>
        <dbReference type="EC" id="2.3.2.31"/>
    </reaction>
</comment>
<dbReference type="Gene3D" id="1.20.120.1750">
    <property type="match status" value="1"/>
</dbReference>
<evidence type="ECO:0000256" key="4">
    <source>
        <dbReference type="ARBA" id="ARBA00022723"/>
    </source>
</evidence>
<evidence type="ECO:0000256" key="9">
    <source>
        <dbReference type="PROSITE-ProRule" id="PRU00175"/>
    </source>
</evidence>
<evidence type="ECO:0000256" key="6">
    <source>
        <dbReference type="ARBA" id="ARBA00022771"/>
    </source>
</evidence>
<keyword evidence="10" id="KW-0175">Coiled coil</keyword>
<dbReference type="InterPro" id="IPR013083">
    <property type="entry name" value="Znf_RING/FYVE/PHD"/>
</dbReference>
<dbReference type="InterPro" id="IPR031127">
    <property type="entry name" value="E3_UB_ligase_RBR"/>
</dbReference>
<protein>
    <recommendedName>
        <fullName evidence="2">RBR-type E3 ubiquitin transferase</fullName>
        <ecNumber evidence="2">2.3.2.31</ecNumber>
    </recommendedName>
</protein>
<dbReference type="Pfam" id="PF01485">
    <property type="entry name" value="IBR"/>
    <property type="match status" value="1"/>
</dbReference>
<keyword evidence="3" id="KW-0808">Transferase</keyword>
<feature type="domain" description="RWD" evidence="12">
    <location>
        <begin position="29"/>
        <end position="184"/>
    </location>
</feature>
<dbReference type="GO" id="GO:0016567">
    <property type="term" value="P:protein ubiquitination"/>
    <property type="evidence" value="ECO:0007669"/>
    <property type="project" value="InterPro"/>
</dbReference>
<dbReference type="SUPFAM" id="SSF54495">
    <property type="entry name" value="UBC-like"/>
    <property type="match status" value="1"/>
</dbReference>
<organism evidence="14 15">
    <name type="scientific">Crassostrea virginica</name>
    <name type="common">Eastern oyster</name>
    <dbReference type="NCBI Taxonomy" id="6565"/>
    <lineage>
        <taxon>Eukaryota</taxon>
        <taxon>Metazoa</taxon>
        <taxon>Spiralia</taxon>
        <taxon>Lophotrochozoa</taxon>
        <taxon>Mollusca</taxon>
        <taxon>Bivalvia</taxon>
        <taxon>Autobranchia</taxon>
        <taxon>Pteriomorphia</taxon>
        <taxon>Ostreida</taxon>
        <taxon>Ostreoidea</taxon>
        <taxon>Ostreidae</taxon>
        <taxon>Crassostrea</taxon>
    </lineage>
</organism>
<accession>A0A8B8CUP6</accession>
<sequence>MATGGDTATLPHSPKWASHHQSNYFEQSDEVLALESIYEDGEVGLNVLSRPNTDADNEPIDGLFSVQLTIPIDTADETITVDICMPANELEKDGDFSTFRRSDSGMRIIGSVTVQYLYPISLTIVLPHEYPSSAPPKFTMSCPWLTSVQMTSLCEMMDRLWAESLYMPVLFTWITWLQENVKDHIGLRDRIFLQDDIEEGDSRVISEQLQIDHAVISMMRYDQQREEYEFTQREQECRICFTQQPGSSFHRLRPCKHHFCRECVGEYCRTHIVDGNVLNLNCPETDCKSEIPPPVVSLNLTPEELERYETLSLRKGLDCMGDVVWCPRCQNPVIVESVEKESRQGHCLTCVFTFCTQCQEPWHQGRCYSDIMEELGNNIRRQEQQAQLQKKLDKEARKREEILSRKVIEETSRPCPSCKMDISKMSGCNKVTCGYCQRSMCWACGVDITMESYGHFDKCALSEMDPFIANDFYKDGRIENDFYGDGGNVTVPRFRRQIIQRNPKLEEIDLTLATTPEEKKNLIRCPFCKQRNLRKNQDNHVRCWNCSRSGCFQCKRGIAENPVLKHFLPPNLCKQHAK</sequence>
<dbReference type="SUPFAM" id="SSF57850">
    <property type="entry name" value="RING/U-box"/>
    <property type="match status" value="4"/>
</dbReference>
<keyword evidence="6 9" id="KW-0863">Zinc-finger</keyword>
<dbReference type="InterPro" id="IPR044066">
    <property type="entry name" value="TRIAD_supradom"/>
</dbReference>
<dbReference type="Gene3D" id="3.30.40.10">
    <property type="entry name" value="Zinc/RING finger domain, C3HC4 (zinc finger)"/>
    <property type="match status" value="1"/>
</dbReference>
<evidence type="ECO:0000313" key="15">
    <source>
        <dbReference type="RefSeq" id="XP_022319528.1"/>
    </source>
</evidence>
<keyword evidence="4" id="KW-0479">Metal-binding</keyword>
<evidence type="ECO:0000256" key="10">
    <source>
        <dbReference type="SAM" id="Coils"/>
    </source>
</evidence>
<dbReference type="GO" id="GO:0061630">
    <property type="term" value="F:ubiquitin protein ligase activity"/>
    <property type="evidence" value="ECO:0007669"/>
    <property type="project" value="UniProtKB-EC"/>
</dbReference>
<keyword evidence="14" id="KW-1185">Reference proteome</keyword>
<evidence type="ECO:0000256" key="7">
    <source>
        <dbReference type="ARBA" id="ARBA00022786"/>
    </source>
</evidence>
<reference evidence="15" key="1">
    <citation type="submission" date="2025-08" db="UniProtKB">
        <authorList>
            <consortium name="RefSeq"/>
        </authorList>
    </citation>
    <scope>IDENTIFICATION</scope>
    <source>
        <tissue evidence="15">Whole sample</tissue>
    </source>
</reference>
<dbReference type="PROSITE" id="PS00518">
    <property type="entry name" value="ZF_RING_1"/>
    <property type="match status" value="1"/>
</dbReference>
<dbReference type="Proteomes" id="UP000694844">
    <property type="component" value="Chromosome 2"/>
</dbReference>
<feature type="domain" description="RING-type" evidence="13">
    <location>
        <begin position="233"/>
        <end position="463"/>
    </location>
</feature>
<dbReference type="InterPro" id="IPR016135">
    <property type="entry name" value="UBQ-conjugating_enzyme/RWD"/>
</dbReference>
<feature type="domain" description="RING-type" evidence="11">
    <location>
        <begin position="237"/>
        <end position="283"/>
    </location>
</feature>
<gene>
    <name evidence="15" type="primary">LOC111122195</name>
</gene>
<dbReference type="PANTHER" id="PTHR11685">
    <property type="entry name" value="RBR FAMILY RING FINGER AND IBR DOMAIN-CONTAINING"/>
    <property type="match status" value="1"/>
</dbReference>
<evidence type="ECO:0000256" key="5">
    <source>
        <dbReference type="ARBA" id="ARBA00022737"/>
    </source>
</evidence>
<evidence type="ECO:0000313" key="14">
    <source>
        <dbReference type="Proteomes" id="UP000694844"/>
    </source>
</evidence>
<dbReference type="InterPro" id="IPR006575">
    <property type="entry name" value="RWD_dom"/>
</dbReference>
<dbReference type="GeneID" id="111122195"/>
<dbReference type="SMART" id="SM00184">
    <property type="entry name" value="RING"/>
    <property type="match status" value="3"/>
</dbReference>
<evidence type="ECO:0000256" key="1">
    <source>
        <dbReference type="ARBA" id="ARBA00001798"/>
    </source>
</evidence>
<dbReference type="FunFam" id="3.30.40.10:FF:000137">
    <property type="entry name" value="RanBP-type and C3HC4-type zinc finger-containing protein 1"/>
    <property type="match status" value="1"/>
</dbReference>
<evidence type="ECO:0000259" key="12">
    <source>
        <dbReference type="PROSITE" id="PS50908"/>
    </source>
</evidence>
<evidence type="ECO:0000259" key="11">
    <source>
        <dbReference type="PROSITE" id="PS50089"/>
    </source>
</evidence>
<dbReference type="OrthoDB" id="1431934at2759"/>
<dbReference type="PROSITE" id="PS50089">
    <property type="entry name" value="ZF_RING_2"/>
    <property type="match status" value="1"/>
</dbReference>
<dbReference type="CDD" id="cd20341">
    <property type="entry name" value="BRcat_RBR_RNF14"/>
    <property type="match status" value="1"/>
</dbReference>
<keyword evidence="5" id="KW-0677">Repeat</keyword>
<keyword evidence="8" id="KW-0862">Zinc</keyword>
<dbReference type="EC" id="2.3.2.31" evidence="2"/>
<dbReference type="PROSITE" id="PS51873">
    <property type="entry name" value="TRIAD"/>
    <property type="match status" value="1"/>
</dbReference>
<dbReference type="InterPro" id="IPR017907">
    <property type="entry name" value="Znf_RING_CS"/>
</dbReference>
<dbReference type="SMART" id="SM00591">
    <property type="entry name" value="RWD"/>
    <property type="match status" value="1"/>
</dbReference>
<evidence type="ECO:0000256" key="3">
    <source>
        <dbReference type="ARBA" id="ARBA00022679"/>
    </source>
</evidence>